<evidence type="ECO:0000256" key="1">
    <source>
        <dbReference type="SAM" id="MobiDB-lite"/>
    </source>
</evidence>
<feature type="region of interest" description="Disordered" evidence="1">
    <location>
        <begin position="183"/>
        <end position="202"/>
    </location>
</feature>
<feature type="region of interest" description="Disordered" evidence="1">
    <location>
        <begin position="228"/>
        <end position="304"/>
    </location>
</feature>
<accession>A0AAW1T2Z5</accession>
<keyword evidence="3" id="KW-1185">Reference proteome</keyword>
<dbReference type="Proteomes" id="UP001485043">
    <property type="component" value="Unassembled WGS sequence"/>
</dbReference>
<protein>
    <submittedName>
        <fullName evidence="2">Uncharacterized protein</fullName>
    </submittedName>
</protein>
<gene>
    <name evidence="2" type="ORF">WJX84_001325</name>
</gene>
<comment type="caution">
    <text evidence="2">The sequence shown here is derived from an EMBL/GenBank/DDBJ whole genome shotgun (WGS) entry which is preliminary data.</text>
</comment>
<feature type="region of interest" description="Disordered" evidence="1">
    <location>
        <begin position="1"/>
        <end position="55"/>
    </location>
</feature>
<sequence length="304" mass="32361">MGSALEPADGLASDTGRSSGLRPSAPTFVPGKGLKGLPALSTSRRDSPRSPWRRKFEVPFTPSQGICTPQSSMSIYSNGPGWPQMSQVPFDPYRGYFYPTYMVQSAQPDFHQWSPFVGHMPMTPGTFNAIQRGEFCAPGWSQNCSPSGSGIHVPVTPPTTPSTPVSAQGWKVLRPGLNVHVPPAGPWHEQSPQGAPNEGGPAMGAHGLVHQRSRLGKQVSVGTHLEPIADGAESSTHGDEGPPGNKEMHATAGFKVVASRSHGRRGGQPAVPLNARQRRTLKRAQERAQAAMASFDKTPPAVTK</sequence>
<proteinExistence type="predicted"/>
<dbReference type="AlphaFoldDB" id="A0AAW1T2Z5"/>
<dbReference type="EMBL" id="JALJOV010000477">
    <property type="protein sequence ID" value="KAK9863391.1"/>
    <property type="molecule type" value="Genomic_DNA"/>
</dbReference>
<evidence type="ECO:0000313" key="3">
    <source>
        <dbReference type="Proteomes" id="UP001485043"/>
    </source>
</evidence>
<evidence type="ECO:0000313" key="2">
    <source>
        <dbReference type="EMBL" id="KAK9863391.1"/>
    </source>
</evidence>
<name>A0AAW1T2Z5_9CHLO</name>
<reference evidence="2 3" key="1">
    <citation type="journal article" date="2024" name="Nat. Commun.">
        <title>Phylogenomics reveals the evolutionary origins of lichenization in chlorophyte algae.</title>
        <authorList>
            <person name="Puginier C."/>
            <person name="Libourel C."/>
            <person name="Otte J."/>
            <person name="Skaloud P."/>
            <person name="Haon M."/>
            <person name="Grisel S."/>
            <person name="Petersen M."/>
            <person name="Berrin J.G."/>
            <person name="Delaux P.M."/>
            <person name="Dal Grande F."/>
            <person name="Keller J."/>
        </authorList>
    </citation>
    <scope>NUCLEOTIDE SEQUENCE [LARGE SCALE GENOMIC DNA]</scope>
    <source>
        <strain evidence="2 3">SAG 2523</strain>
    </source>
</reference>
<organism evidence="2 3">
    <name type="scientific">Apatococcus fuscideae</name>
    <dbReference type="NCBI Taxonomy" id="2026836"/>
    <lineage>
        <taxon>Eukaryota</taxon>
        <taxon>Viridiplantae</taxon>
        <taxon>Chlorophyta</taxon>
        <taxon>core chlorophytes</taxon>
        <taxon>Trebouxiophyceae</taxon>
        <taxon>Chlorellales</taxon>
        <taxon>Chlorellaceae</taxon>
        <taxon>Apatococcus</taxon>
    </lineage>
</organism>